<dbReference type="GO" id="GO:0008171">
    <property type="term" value="F:O-methyltransferase activity"/>
    <property type="evidence" value="ECO:0007669"/>
    <property type="project" value="InterPro"/>
</dbReference>
<dbReference type="FunFam" id="3.40.50.150:FF:000061">
    <property type="entry name" value="Caffeic acid O-methyltransferase"/>
    <property type="match status" value="1"/>
</dbReference>
<dbReference type="SUPFAM" id="SSF46785">
    <property type="entry name" value="Winged helix' DNA-binding domain"/>
    <property type="match status" value="1"/>
</dbReference>
<evidence type="ECO:0000256" key="1">
    <source>
        <dbReference type="ARBA" id="ARBA00022603"/>
    </source>
</evidence>
<dbReference type="InterPro" id="IPR029063">
    <property type="entry name" value="SAM-dependent_MTases_sf"/>
</dbReference>
<keyword evidence="2" id="KW-0808">Transferase</keyword>
<gene>
    <name evidence="7" type="ORF">Ddye_017414</name>
</gene>
<dbReference type="Pfam" id="PF08100">
    <property type="entry name" value="Dimerisation"/>
    <property type="match status" value="1"/>
</dbReference>
<dbReference type="PIRSF" id="PIRSF005739">
    <property type="entry name" value="O-mtase"/>
    <property type="match status" value="1"/>
</dbReference>
<dbReference type="PROSITE" id="PS51683">
    <property type="entry name" value="SAM_OMT_II"/>
    <property type="match status" value="1"/>
</dbReference>
<keyword evidence="1" id="KW-0489">Methyltransferase</keyword>
<dbReference type="SUPFAM" id="SSF53335">
    <property type="entry name" value="S-adenosyl-L-methionine-dependent methyltransferases"/>
    <property type="match status" value="1"/>
</dbReference>
<evidence type="ECO:0000259" key="5">
    <source>
        <dbReference type="Pfam" id="PF00891"/>
    </source>
</evidence>
<dbReference type="Gene3D" id="1.10.10.10">
    <property type="entry name" value="Winged helix-like DNA-binding domain superfamily/Winged helix DNA-binding domain"/>
    <property type="match status" value="1"/>
</dbReference>
<feature type="domain" description="O-methyltransferase dimerisation" evidence="6">
    <location>
        <begin position="22"/>
        <end position="109"/>
    </location>
</feature>
<evidence type="ECO:0000313" key="7">
    <source>
        <dbReference type="EMBL" id="KAK2649925.1"/>
    </source>
</evidence>
<dbReference type="InterPro" id="IPR001077">
    <property type="entry name" value="COMT_C"/>
</dbReference>
<feature type="domain" description="O-methyltransferase C-terminal" evidence="5">
    <location>
        <begin position="132"/>
        <end position="337"/>
    </location>
</feature>
<dbReference type="PANTHER" id="PTHR11746">
    <property type="entry name" value="O-METHYLTRANSFERASE"/>
    <property type="match status" value="1"/>
</dbReference>
<sequence length="355" mass="39097">MASSAEARSIQEKEESFAYAIQLVNGSVLPMTLQATVELGVFDILSKAGPDAKLSASQIAAQMPTQNKDAPQMLDRMLWLLATHSVVDCSVFNLDRLYSLNSVSGFFATDQDGVSLGPLLALIQDKVFLDSWSQLKDAVLEGGIPFDRVHGTHAFEYPGLDSRFNQVFNKAMYNHTTIVIKNIIEVYRGFESMKQLVDVGGGLGVTLKAVTTKFPHIKGINFDLPHVIQHAPYYPGVEHVGGDMFESVPKGDAVFMKWILHDWSDEHCLRLLKNCYKSIPDDGIVIVVEAILPVSPETNAATKATSQIDVLMMTQDPGGKERTRQEFMALATGAGFSGIRFDCFACNFCVMEFCK</sequence>
<dbReference type="Proteomes" id="UP001280121">
    <property type="component" value="Unassembled WGS sequence"/>
</dbReference>
<dbReference type="FunFam" id="1.10.10.10:FF:000357">
    <property type="entry name" value="Caffeic acid 3-O-methyltransferase"/>
    <property type="match status" value="1"/>
</dbReference>
<name>A0AAD9U8M8_9ROSI</name>
<evidence type="ECO:0000256" key="2">
    <source>
        <dbReference type="ARBA" id="ARBA00022679"/>
    </source>
</evidence>
<dbReference type="Gene3D" id="3.40.50.150">
    <property type="entry name" value="Vaccinia Virus protein VP39"/>
    <property type="match status" value="1"/>
</dbReference>
<evidence type="ECO:0000256" key="4">
    <source>
        <dbReference type="PIRSR" id="PIRSR005739-1"/>
    </source>
</evidence>
<dbReference type="InterPro" id="IPR036388">
    <property type="entry name" value="WH-like_DNA-bd_sf"/>
</dbReference>
<reference evidence="7" key="1">
    <citation type="journal article" date="2023" name="Plant J.">
        <title>Genome sequences and population genomics provide insights into the demographic history, inbreeding, and mutation load of two 'living fossil' tree species of Dipteronia.</title>
        <authorList>
            <person name="Feng Y."/>
            <person name="Comes H.P."/>
            <person name="Chen J."/>
            <person name="Zhu S."/>
            <person name="Lu R."/>
            <person name="Zhang X."/>
            <person name="Li P."/>
            <person name="Qiu J."/>
            <person name="Olsen K.M."/>
            <person name="Qiu Y."/>
        </authorList>
    </citation>
    <scope>NUCLEOTIDE SEQUENCE</scope>
    <source>
        <strain evidence="7">KIB01</strain>
    </source>
</reference>
<protein>
    <submittedName>
        <fullName evidence="7">Uncharacterized protein</fullName>
    </submittedName>
</protein>
<keyword evidence="8" id="KW-1185">Reference proteome</keyword>
<evidence type="ECO:0000313" key="8">
    <source>
        <dbReference type="Proteomes" id="UP001280121"/>
    </source>
</evidence>
<dbReference type="InterPro" id="IPR012967">
    <property type="entry name" value="COMT_dimerisation"/>
</dbReference>
<evidence type="ECO:0000259" key="6">
    <source>
        <dbReference type="Pfam" id="PF08100"/>
    </source>
</evidence>
<comment type="caution">
    <text evidence="7">The sequence shown here is derived from an EMBL/GenBank/DDBJ whole genome shotgun (WGS) entry which is preliminary data.</text>
</comment>
<evidence type="ECO:0000256" key="3">
    <source>
        <dbReference type="ARBA" id="ARBA00022691"/>
    </source>
</evidence>
<dbReference type="Pfam" id="PF00891">
    <property type="entry name" value="Methyltransf_2"/>
    <property type="match status" value="1"/>
</dbReference>
<keyword evidence="3" id="KW-0949">S-adenosyl-L-methionine</keyword>
<dbReference type="InterPro" id="IPR016461">
    <property type="entry name" value="COMT-like"/>
</dbReference>
<feature type="active site" description="Proton acceptor" evidence="4">
    <location>
        <position position="261"/>
    </location>
</feature>
<proteinExistence type="predicted"/>
<dbReference type="EMBL" id="JANJYI010000005">
    <property type="protein sequence ID" value="KAK2649925.1"/>
    <property type="molecule type" value="Genomic_DNA"/>
</dbReference>
<dbReference type="GO" id="GO:0046983">
    <property type="term" value="F:protein dimerization activity"/>
    <property type="evidence" value="ECO:0007669"/>
    <property type="project" value="InterPro"/>
</dbReference>
<dbReference type="GO" id="GO:0032259">
    <property type="term" value="P:methylation"/>
    <property type="evidence" value="ECO:0007669"/>
    <property type="project" value="UniProtKB-KW"/>
</dbReference>
<dbReference type="InterPro" id="IPR036390">
    <property type="entry name" value="WH_DNA-bd_sf"/>
</dbReference>
<organism evidence="7 8">
    <name type="scientific">Dipteronia dyeriana</name>
    <dbReference type="NCBI Taxonomy" id="168575"/>
    <lineage>
        <taxon>Eukaryota</taxon>
        <taxon>Viridiplantae</taxon>
        <taxon>Streptophyta</taxon>
        <taxon>Embryophyta</taxon>
        <taxon>Tracheophyta</taxon>
        <taxon>Spermatophyta</taxon>
        <taxon>Magnoliopsida</taxon>
        <taxon>eudicotyledons</taxon>
        <taxon>Gunneridae</taxon>
        <taxon>Pentapetalae</taxon>
        <taxon>rosids</taxon>
        <taxon>malvids</taxon>
        <taxon>Sapindales</taxon>
        <taxon>Sapindaceae</taxon>
        <taxon>Hippocastanoideae</taxon>
        <taxon>Acereae</taxon>
        <taxon>Dipteronia</taxon>
    </lineage>
</organism>
<dbReference type="AlphaFoldDB" id="A0AAD9U8M8"/>
<accession>A0AAD9U8M8</accession>